<evidence type="ECO:0000313" key="3">
    <source>
        <dbReference type="Proteomes" id="UP000509510"/>
    </source>
</evidence>
<reference evidence="3" key="1">
    <citation type="submission" date="2020-06" db="EMBL/GenBank/DDBJ databases">
        <title>A chromosome-scale genome assembly of Talaromyces rugulosus W13939.</title>
        <authorList>
            <person name="Wang B."/>
            <person name="Guo L."/>
            <person name="Ye K."/>
            <person name="Wang L."/>
        </authorList>
    </citation>
    <scope>NUCLEOTIDE SEQUENCE [LARGE SCALE GENOMIC DNA]</scope>
    <source>
        <strain evidence="3">W13939</strain>
    </source>
</reference>
<sequence>MKTTLISLAGLTALGSMVAADTIPNQFFVITLETGGPKASLSGQYLDLSPVVDGTATVDFKASGDPVYYIDDDGKLVVDTFRPGGFFPVGPAYIDTDNNSILKFNNETTFDYAKFAVDNFTLVSENASDLWFWCPLDGSANGTVALGPTAGDGCEQVDTINVLYTD</sequence>
<evidence type="ECO:0000313" key="2">
    <source>
        <dbReference type="EMBL" id="QKX57628.1"/>
    </source>
</evidence>
<dbReference type="Proteomes" id="UP000509510">
    <property type="component" value="Chromosome II"/>
</dbReference>
<keyword evidence="3" id="KW-1185">Reference proteome</keyword>
<dbReference type="GeneID" id="55992246"/>
<accession>A0A7H8QV72</accession>
<dbReference type="KEGG" id="trg:TRUGW13939_04746"/>
<feature type="signal peptide" evidence="1">
    <location>
        <begin position="1"/>
        <end position="20"/>
    </location>
</feature>
<dbReference type="OrthoDB" id="10438154at2759"/>
<keyword evidence="1" id="KW-0732">Signal</keyword>
<protein>
    <submittedName>
        <fullName evidence="2">Uncharacterized protein</fullName>
    </submittedName>
</protein>
<feature type="chain" id="PRO_5028987386" evidence="1">
    <location>
        <begin position="21"/>
        <end position="166"/>
    </location>
</feature>
<proteinExistence type="predicted"/>
<evidence type="ECO:0000256" key="1">
    <source>
        <dbReference type="SAM" id="SignalP"/>
    </source>
</evidence>
<dbReference type="RefSeq" id="XP_035343806.1">
    <property type="nucleotide sequence ID" value="XM_035487913.1"/>
</dbReference>
<dbReference type="EMBL" id="CP055899">
    <property type="protein sequence ID" value="QKX57628.1"/>
    <property type="molecule type" value="Genomic_DNA"/>
</dbReference>
<gene>
    <name evidence="2" type="ORF">TRUGW13939_04746</name>
</gene>
<name>A0A7H8QV72_TALRU</name>
<dbReference type="AlphaFoldDB" id="A0A7H8QV72"/>
<organism evidence="2 3">
    <name type="scientific">Talaromyces rugulosus</name>
    <name type="common">Penicillium rugulosum</name>
    <dbReference type="NCBI Taxonomy" id="121627"/>
    <lineage>
        <taxon>Eukaryota</taxon>
        <taxon>Fungi</taxon>
        <taxon>Dikarya</taxon>
        <taxon>Ascomycota</taxon>
        <taxon>Pezizomycotina</taxon>
        <taxon>Eurotiomycetes</taxon>
        <taxon>Eurotiomycetidae</taxon>
        <taxon>Eurotiales</taxon>
        <taxon>Trichocomaceae</taxon>
        <taxon>Talaromyces</taxon>
        <taxon>Talaromyces sect. Islandici</taxon>
    </lineage>
</organism>